<feature type="domain" description="Phage tail collar" evidence="1">
    <location>
        <begin position="84"/>
        <end position="140"/>
    </location>
</feature>
<name>A0A833JCH6_9BACT</name>
<gene>
    <name evidence="2" type="ORF">GCL57_07105</name>
</gene>
<dbReference type="InterPro" id="IPR011083">
    <property type="entry name" value="Phage_tail_collar_dom"/>
</dbReference>
<evidence type="ECO:0000313" key="2">
    <source>
        <dbReference type="EMBL" id="KAB8030733.1"/>
    </source>
</evidence>
<dbReference type="AlphaFoldDB" id="A0A833JCH6"/>
<accession>A0A833JCH6</accession>
<dbReference type="Pfam" id="PF07484">
    <property type="entry name" value="Collar"/>
    <property type="match status" value="1"/>
</dbReference>
<proteinExistence type="predicted"/>
<dbReference type="EMBL" id="WFLN01000006">
    <property type="protein sequence ID" value="KAB8030733.1"/>
    <property type="molecule type" value="Genomic_DNA"/>
</dbReference>
<organism evidence="2 3">
    <name type="scientific">Fluviispira multicolorata</name>
    <dbReference type="NCBI Taxonomy" id="2654512"/>
    <lineage>
        <taxon>Bacteria</taxon>
        <taxon>Pseudomonadati</taxon>
        <taxon>Bdellovibrionota</taxon>
        <taxon>Oligoflexia</taxon>
        <taxon>Silvanigrellales</taxon>
        <taxon>Silvanigrellaceae</taxon>
        <taxon>Fluviispira</taxon>
    </lineage>
</organism>
<evidence type="ECO:0000313" key="3">
    <source>
        <dbReference type="Proteomes" id="UP000442694"/>
    </source>
</evidence>
<evidence type="ECO:0000259" key="1">
    <source>
        <dbReference type="Pfam" id="PF07484"/>
    </source>
</evidence>
<comment type="caution">
    <text evidence="2">The sequence shown here is derived from an EMBL/GenBank/DDBJ whole genome shotgun (WGS) entry which is preliminary data.</text>
</comment>
<dbReference type="InterPro" id="IPR037053">
    <property type="entry name" value="Phage_tail_collar_dom_sf"/>
</dbReference>
<protein>
    <recommendedName>
        <fullName evidence="1">Phage tail collar domain-containing protein</fullName>
    </recommendedName>
</protein>
<dbReference type="SUPFAM" id="SSF88874">
    <property type="entry name" value="Receptor-binding domain of short tail fibre protein gp12"/>
    <property type="match status" value="1"/>
</dbReference>
<sequence length="313" mass="35045">MFYKNNLISALIFVSSFFKPKFILEVKMKNIFSKMMLISAFSFSTFTHAQNSEEINYEIASIDDRMRAIELEIMKQRQPIIPTGSVLTFASSNFPKGYFLCDGRELNRIQYARLFEVIGTSHGDGDGSTTFNIPDYRGLFLRGVSYAEINAPVASTRNAMRKGGNTGERVGSIQDTANLSHAHQPGGFWISDINLTVEGTALPKARELTFFTENSGEHVHSLDDAYYSVQQLNKPNNLPGSGNRDFNNSVLTRKINTQSSGKHNHKVVLKLPDYNLKFNRAVANKPFIAGWSANSGIGESRPKNAYVNFIIKY</sequence>
<dbReference type="Proteomes" id="UP000442694">
    <property type="component" value="Unassembled WGS sequence"/>
</dbReference>
<keyword evidence="3" id="KW-1185">Reference proteome</keyword>
<reference evidence="2 3" key="1">
    <citation type="submission" date="2019-10" db="EMBL/GenBank/DDBJ databases">
        <title>New genus of Silvanigrellaceae.</title>
        <authorList>
            <person name="Pitt A."/>
            <person name="Hahn M.W."/>
        </authorList>
    </citation>
    <scope>NUCLEOTIDE SEQUENCE [LARGE SCALE GENOMIC DNA]</scope>
    <source>
        <strain evidence="2 3">33A1-SZDP</strain>
    </source>
</reference>
<dbReference type="Gene3D" id="3.90.1340.10">
    <property type="entry name" value="Phage tail collar domain"/>
    <property type="match status" value="1"/>
</dbReference>